<evidence type="ECO:0000313" key="3">
    <source>
        <dbReference type="Proteomes" id="UP000054498"/>
    </source>
</evidence>
<feature type="signal peptide" evidence="1">
    <location>
        <begin position="1"/>
        <end position="20"/>
    </location>
</feature>
<evidence type="ECO:0000256" key="1">
    <source>
        <dbReference type="SAM" id="SignalP"/>
    </source>
</evidence>
<dbReference type="RefSeq" id="XP_013902314.1">
    <property type="nucleotide sequence ID" value="XM_014046860.1"/>
</dbReference>
<dbReference type="STRING" id="145388.A0A0D2MJY0"/>
<dbReference type="AlphaFoldDB" id="A0A0D2MJY0"/>
<sequence length="322" mass="33784">MAQLLPLLLILAFGAPRAAAHRPLLTGPVGGAAHSTWEAALQVPWVTSSWSVKRVVECDAPVLWLKFTAERANQDVHLTAGTPAVPGLAATRPALALFGPGLPPYNASSLGFAAPPPKPGQGLIRVGSPADQSNCKFLENTVSKRSYKPANFSGVGARCGYYEPYSKAYLWITADANVTLPVKGGTYYLAAFLDGRKSTGRFTVAIANWAEDEDFKRPYQAPKGNRESVNWTDAAATPPAACCAGGKAAVLPAKAGAAKAAWQAAGDVRYCPPFNAFGCGPQPKDRALQAANAEVPAVSPAAAAKLLKEGWAYLEMRPALAL</sequence>
<reference evidence="2 3" key="1">
    <citation type="journal article" date="2013" name="BMC Genomics">
        <title>Reconstruction of the lipid metabolism for the microalga Monoraphidium neglectum from its genome sequence reveals characteristics suitable for biofuel production.</title>
        <authorList>
            <person name="Bogen C."/>
            <person name="Al-Dilaimi A."/>
            <person name="Albersmeier A."/>
            <person name="Wichmann J."/>
            <person name="Grundmann M."/>
            <person name="Rupp O."/>
            <person name="Lauersen K.J."/>
            <person name="Blifernez-Klassen O."/>
            <person name="Kalinowski J."/>
            <person name="Goesmann A."/>
            <person name="Mussgnug J.H."/>
            <person name="Kruse O."/>
        </authorList>
    </citation>
    <scope>NUCLEOTIDE SEQUENCE [LARGE SCALE GENOMIC DNA]</scope>
    <source>
        <strain evidence="2 3">SAG 48.87</strain>
    </source>
</reference>
<feature type="chain" id="PRO_5002247015" evidence="1">
    <location>
        <begin position="21"/>
        <end position="322"/>
    </location>
</feature>
<protein>
    <submittedName>
        <fullName evidence="2">Uncharacterized protein</fullName>
    </submittedName>
</protein>
<dbReference type="EMBL" id="KK100878">
    <property type="protein sequence ID" value="KIZ03295.1"/>
    <property type="molecule type" value="Genomic_DNA"/>
</dbReference>
<dbReference type="GeneID" id="25737545"/>
<dbReference type="OrthoDB" id="566238at2759"/>
<organism evidence="2 3">
    <name type="scientific">Monoraphidium neglectum</name>
    <dbReference type="NCBI Taxonomy" id="145388"/>
    <lineage>
        <taxon>Eukaryota</taxon>
        <taxon>Viridiplantae</taxon>
        <taxon>Chlorophyta</taxon>
        <taxon>core chlorophytes</taxon>
        <taxon>Chlorophyceae</taxon>
        <taxon>CS clade</taxon>
        <taxon>Sphaeropleales</taxon>
        <taxon>Selenastraceae</taxon>
        <taxon>Monoraphidium</taxon>
    </lineage>
</organism>
<name>A0A0D2MJY0_9CHLO</name>
<keyword evidence="3" id="KW-1185">Reference proteome</keyword>
<proteinExistence type="predicted"/>
<gene>
    <name evidence="2" type="ORF">MNEG_4668</name>
</gene>
<accession>A0A0D2MJY0</accession>
<keyword evidence="1" id="KW-0732">Signal</keyword>
<dbReference type="KEGG" id="mng:MNEG_4668"/>
<dbReference type="Proteomes" id="UP000054498">
    <property type="component" value="Unassembled WGS sequence"/>
</dbReference>
<evidence type="ECO:0000313" key="2">
    <source>
        <dbReference type="EMBL" id="KIZ03295.1"/>
    </source>
</evidence>